<evidence type="ECO:0000256" key="4">
    <source>
        <dbReference type="ARBA" id="ARBA00022823"/>
    </source>
</evidence>
<dbReference type="Pfam" id="PF00198">
    <property type="entry name" value="2-oxoacid_dh"/>
    <property type="match status" value="1"/>
</dbReference>
<dbReference type="Gene3D" id="3.30.559.10">
    <property type="entry name" value="Chloramphenicol acetyltransferase-like domain"/>
    <property type="match status" value="1"/>
</dbReference>
<dbReference type="Pfam" id="PF00364">
    <property type="entry name" value="Biotin_lipoyl"/>
    <property type="match status" value="1"/>
</dbReference>
<dbReference type="CDD" id="cd06849">
    <property type="entry name" value="lipoyl_domain"/>
    <property type="match status" value="1"/>
</dbReference>
<name>A0A4Y3VXP4_9ACTN</name>
<feature type="domain" description="Lipoyl-binding" evidence="8">
    <location>
        <begin position="8"/>
        <end position="83"/>
    </location>
</feature>
<evidence type="ECO:0000313" key="10">
    <source>
        <dbReference type="EMBL" id="GEC10551.1"/>
    </source>
</evidence>
<evidence type="ECO:0000259" key="9">
    <source>
        <dbReference type="PROSITE" id="PS51826"/>
    </source>
</evidence>
<keyword evidence="5 6" id="KW-0012">Acyltransferase</keyword>
<dbReference type="SUPFAM" id="SSF51230">
    <property type="entry name" value="Single hybrid motif"/>
    <property type="match status" value="1"/>
</dbReference>
<evidence type="ECO:0000256" key="2">
    <source>
        <dbReference type="ARBA" id="ARBA00007317"/>
    </source>
</evidence>
<dbReference type="RefSeq" id="WP_141316166.1">
    <property type="nucleotide sequence ID" value="NZ_BJND01000120.1"/>
</dbReference>
<feature type="domain" description="Peripheral subunit-binding (PSBD)" evidence="9">
    <location>
        <begin position="129"/>
        <end position="166"/>
    </location>
</feature>
<keyword evidence="4 6" id="KW-0450">Lipoyl</keyword>
<dbReference type="PROSITE" id="PS50968">
    <property type="entry name" value="BIOTINYL_LIPOYL"/>
    <property type="match status" value="1"/>
</dbReference>
<dbReference type="EC" id="2.3.1.-" evidence="6"/>
<dbReference type="PROSITE" id="PS51826">
    <property type="entry name" value="PSBD"/>
    <property type="match status" value="1"/>
</dbReference>
<protein>
    <recommendedName>
        <fullName evidence="6">Dihydrolipoamide acetyltransferase component of pyruvate dehydrogenase complex</fullName>
        <ecNumber evidence="6">2.3.1.-</ecNumber>
    </recommendedName>
</protein>
<dbReference type="SUPFAM" id="SSF47005">
    <property type="entry name" value="Peripheral subunit-binding domain of 2-oxo acid dehydrogenase complex"/>
    <property type="match status" value="1"/>
</dbReference>
<accession>A0A4Y3VXP4</accession>
<dbReference type="InterPro" id="IPR011053">
    <property type="entry name" value="Single_hybrid_motif"/>
</dbReference>
<evidence type="ECO:0000256" key="6">
    <source>
        <dbReference type="RuleBase" id="RU003423"/>
    </source>
</evidence>
<evidence type="ECO:0000256" key="1">
    <source>
        <dbReference type="ARBA" id="ARBA00001938"/>
    </source>
</evidence>
<keyword evidence="10" id="KW-0670">Pyruvate</keyword>
<keyword evidence="3 6" id="KW-0808">Transferase</keyword>
<dbReference type="InterPro" id="IPR004167">
    <property type="entry name" value="PSBD"/>
</dbReference>
<reference evidence="10 11" key="1">
    <citation type="submission" date="2019-06" db="EMBL/GenBank/DDBJ databases">
        <title>Whole genome shotgun sequence of Streptomyces spinoverrucosus NBRC 14228.</title>
        <authorList>
            <person name="Hosoyama A."/>
            <person name="Uohara A."/>
            <person name="Ohji S."/>
            <person name="Ichikawa N."/>
        </authorList>
    </citation>
    <scope>NUCLEOTIDE SEQUENCE [LARGE SCALE GENOMIC DNA]</scope>
    <source>
        <strain evidence="10 11">NBRC 14228</strain>
    </source>
</reference>
<evidence type="ECO:0000256" key="7">
    <source>
        <dbReference type="SAM" id="MobiDB-lite"/>
    </source>
</evidence>
<dbReference type="GO" id="GO:0005737">
    <property type="term" value="C:cytoplasm"/>
    <property type="evidence" value="ECO:0007669"/>
    <property type="project" value="TreeGrafter"/>
</dbReference>
<sequence length="415" mass="44382">MTDTAERYREFRLPDVGEGLQDAEIIRWLVAPGDTVTDGQPVCEVETAKAAVELPVPFAGRVRELLFPEGATVDVGAVIIRVDTGEEREVPVAGSGRTPVLVGYGAAPAPATRRSRRRPTAPPRPTAPAAKPPVRKLAKDLGVDLTAIVPTGPRGDVTREDVHAAARTSEPVPAQEPHTPPSPDETRIPVTGVRKATARAMVASAFTAPHVTEFVIVDVTRTMKLIRRLKEHPDMTGVRVGPLLLAARAFLLAVRRNPEINASWDEERQEIVRKHRVNLGIAAATPRGLLVPTIADADRRTLPELAAALDDLVVTAKEGRTPPAALRGGTVTLTNIGVFGIDTGTPILNPGESAILALGTIAPRPWVHRGKVVPRQVTTLALSFDHRLVDGELGSRVLADTAAVLHDPDLLFTRA</sequence>
<evidence type="ECO:0000313" key="11">
    <source>
        <dbReference type="Proteomes" id="UP000317881"/>
    </source>
</evidence>
<evidence type="ECO:0000256" key="3">
    <source>
        <dbReference type="ARBA" id="ARBA00022679"/>
    </source>
</evidence>
<keyword evidence="11" id="KW-1185">Reference proteome</keyword>
<dbReference type="Pfam" id="PF02817">
    <property type="entry name" value="E3_binding"/>
    <property type="match status" value="1"/>
</dbReference>
<dbReference type="GO" id="GO:0016407">
    <property type="term" value="F:acetyltransferase activity"/>
    <property type="evidence" value="ECO:0007669"/>
    <property type="project" value="TreeGrafter"/>
</dbReference>
<dbReference type="GO" id="GO:0031405">
    <property type="term" value="F:lipoic acid binding"/>
    <property type="evidence" value="ECO:0007669"/>
    <property type="project" value="TreeGrafter"/>
</dbReference>
<dbReference type="SUPFAM" id="SSF52777">
    <property type="entry name" value="CoA-dependent acyltransferases"/>
    <property type="match status" value="1"/>
</dbReference>
<dbReference type="InterPro" id="IPR023213">
    <property type="entry name" value="CAT-like_dom_sf"/>
</dbReference>
<evidence type="ECO:0000259" key="8">
    <source>
        <dbReference type="PROSITE" id="PS50968"/>
    </source>
</evidence>
<comment type="similarity">
    <text evidence="2 6">Belongs to the 2-oxoacid dehydrogenase family.</text>
</comment>
<dbReference type="FunFam" id="3.30.559.10:FF:000007">
    <property type="entry name" value="Dihydrolipoamide acetyltransferase component of pyruvate dehydrogenase complex"/>
    <property type="match status" value="1"/>
</dbReference>
<dbReference type="PANTHER" id="PTHR43178">
    <property type="entry name" value="DIHYDROLIPOAMIDE ACETYLTRANSFERASE COMPONENT OF PYRUVATE DEHYDROGENASE COMPLEX"/>
    <property type="match status" value="1"/>
</dbReference>
<dbReference type="PANTHER" id="PTHR43178:SF5">
    <property type="entry name" value="LIPOAMIDE ACYLTRANSFERASE COMPONENT OF BRANCHED-CHAIN ALPHA-KETO ACID DEHYDROGENASE COMPLEX, MITOCHONDRIAL"/>
    <property type="match status" value="1"/>
</dbReference>
<dbReference type="AlphaFoldDB" id="A0A4Y3VXP4"/>
<comment type="caution">
    <text evidence="10">The sequence shown here is derived from an EMBL/GenBank/DDBJ whole genome shotgun (WGS) entry which is preliminary data.</text>
</comment>
<dbReference type="Proteomes" id="UP000317881">
    <property type="component" value="Unassembled WGS sequence"/>
</dbReference>
<dbReference type="EMBL" id="BJND01000120">
    <property type="protein sequence ID" value="GEC10551.1"/>
    <property type="molecule type" value="Genomic_DNA"/>
</dbReference>
<feature type="region of interest" description="Disordered" evidence="7">
    <location>
        <begin position="101"/>
        <end position="135"/>
    </location>
</feature>
<dbReference type="OrthoDB" id="9805770at2"/>
<dbReference type="FunFam" id="2.40.50.100:FF:000036">
    <property type="entry name" value="Dihydrolipoamide acetyltransferase component of pyruvate dehydrogenase complex"/>
    <property type="match status" value="1"/>
</dbReference>
<organism evidence="10 11">
    <name type="scientific">Streptomyces spinoverrucosus</name>
    <dbReference type="NCBI Taxonomy" id="284043"/>
    <lineage>
        <taxon>Bacteria</taxon>
        <taxon>Bacillati</taxon>
        <taxon>Actinomycetota</taxon>
        <taxon>Actinomycetes</taxon>
        <taxon>Kitasatosporales</taxon>
        <taxon>Streptomycetaceae</taxon>
        <taxon>Streptomyces</taxon>
    </lineage>
</organism>
<proteinExistence type="inferred from homology"/>
<dbReference type="PROSITE" id="PS00189">
    <property type="entry name" value="LIPOYL"/>
    <property type="match status" value="1"/>
</dbReference>
<dbReference type="InterPro" id="IPR000089">
    <property type="entry name" value="Biotin_lipoyl"/>
</dbReference>
<evidence type="ECO:0000256" key="5">
    <source>
        <dbReference type="ARBA" id="ARBA00023315"/>
    </source>
</evidence>
<dbReference type="InterPro" id="IPR050743">
    <property type="entry name" value="2-oxoacid_DH_E2_comp"/>
</dbReference>
<dbReference type="InterPro" id="IPR001078">
    <property type="entry name" value="2-oxoacid_DH_actylTfrase"/>
</dbReference>
<dbReference type="InterPro" id="IPR003016">
    <property type="entry name" value="2-oxoA_DH_lipoyl-BS"/>
</dbReference>
<dbReference type="InterPro" id="IPR036625">
    <property type="entry name" value="E3-bd_dom_sf"/>
</dbReference>
<comment type="cofactor">
    <cofactor evidence="1 6">
        <name>(R)-lipoate</name>
        <dbReference type="ChEBI" id="CHEBI:83088"/>
    </cofactor>
</comment>
<feature type="region of interest" description="Disordered" evidence="7">
    <location>
        <begin position="162"/>
        <end position="189"/>
    </location>
</feature>
<dbReference type="Gene3D" id="4.10.320.10">
    <property type="entry name" value="E3-binding domain"/>
    <property type="match status" value="1"/>
</dbReference>
<dbReference type="Gene3D" id="2.40.50.100">
    <property type="match status" value="1"/>
</dbReference>
<gene>
    <name evidence="10" type="ORF">SSP24_82060</name>
</gene>